<reference evidence="7 8" key="1">
    <citation type="submission" date="2018-11" db="EMBL/GenBank/DDBJ databases">
        <title>Sequencing the genomes of 1000 actinobacteria strains.</title>
        <authorList>
            <person name="Klenk H.-P."/>
        </authorList>
    </citation>
    <scope>NUCLEOTIDE SEQUENCE [LARGE SCALE GENOMIC DNA]</scope>
    <source>
        <strain evidence="7 8">DSM 9580</strain>
    </source>
</reference>
<dbReference type="UniPathway" id="UPA00132"/>
<dbReference type="PIRSF" id="PIRSF000136">
    <property type="entry name" value="LGO_GLO"/>
    <property type="match status" value="1"/>
</dbReference>
<dbReference type="InterPro" id="IPR006094">
    <property type="entry name" value="Oxid_FAD_bind_N"/>
</dbReference>
<dbReference type="InterPro" id="IPR016171">
    <property type="entry name" value="Vanillyl_alc_oxidase_C-sub2"/>
</dbReference>
<keyword evidence="3" id="KW-0060">Ascorbate biosynthesis</keyword>
<dbReference type="Gene3D" id="3.30.465.10">
    <property type="match status" value="1"/>
</dbReference>
<dbReference type="Pfam" id="PF01565">
    <property type="entry name" value="FAD_binding_4"/>
    <property type="match status" value="1"/>
</dbReference>
<dbReference type="InterPro" id="IPR007173">
    <property type="entry name" value="ALO_C"/>
</dbReference>
<dbReference type="NCBIfam" id="TIGR01679">
    <property type="entry name" value="bact_FAD_ox"/>
    <property type="match status" value="1"/>
</dbReference>
<comment type="caution">
    <text evidence="7">The sequence shown here is derived from an EMBL/GenBank/DDBJ whole genome shotgun (WGS) entry which is preliminary data.</text>
</comment>
<keyword evidence="8" id="KW-1185">Reference proteome</keyword>
<dbReference type="Gene3D" id="3.30.70.2520">
    <property type="match status" value="1"/>
</dbReference>
<dbReference type="PROSITE" id="PS51387">
    <property type="entry name" value="FAD_PCMH"/>
    <property type="match status" value="1"/>
</dbReference>
<dbReference type="InterPro" id="IPR036318">
    <property type="entry name" value="FAD-bd_PCMH-like_sf"/>
</dbReference>
<feature type="region of interest" description="Disordered" evidence="5">
    <location>
        <begin position="38"/>
        <end position="57"/>
    </location>
</feature>
<dbReference type="PROSITE" id="PS00862">
    <property type="entry name" value="OX2_COVAL_FAD"/>
    <property type="match status" value="1"/>
</dbReference>
<evidence type="ECO:0000259" key="6">
    <source>
        <dbReference type="PROSITE" id="PS51387"/>
    </source>
</evidence>
<organism evidence="7 8">
    <name type="scientific">Agrococcus jenensis</name>
    <dbReference type="NCBI Taxonomy" id="46353"/>
    <lineage>
        <taxon>Bacteria</taxon>
        <taxon>Bacillati</taxon>
        <taxon>Actinomycetota</taxon>
        <taxon>Actinomycetes</taxon>
        <taxon>Micrococcales</taxon>
        <taxon>Microbacteriaceae</taxon>
        <taxon>Agrococcus</taxon>
    </lineage>
</organism>
<comment type="pathway">
    <text evidence="1">Cofactor biosynthesis; L-ascorbate biosynthesis.</text>
</comment>
<feature type="domain" description="FAD-binding PCMH-type" evidence="6">
    <location>
        <begin position="10"/>
        <end position="180"/>
    </location>
</feature>
<protein>
    <submittedName>
        <fullName evidence="7">FAD-linked oxidoreductase</fullName>
    </submittedName>
</protein>
<dbReference type="GO" id="GO:0071949">
    <property type="term" value="F:FAD binding"/>
    <property type="evidence" value="ECO:0007669"/>
    <property type="project" value="InterPro"/>
</dbReference>
<dbReference type="PANTHER" id="PTHR43762">
    <property type="entry name" value="L-GULONOLACTONE OXIDASE"/>
    <property type="match status" value="1"/>
</dbReference>
<dbReference type="Gene3D" id="3.30.43.10">
    <property type="entry name" value="Uridine Diphospho-n-acetylenolpyruvylglucosamine Reductase, domain 2"/>
    <property type="match status" value="1"/>
</dbReference>
<dbReference type="SUPFAM" id="SSF56176">
    <property type="entry name" value="FAD-binding/transporter-associated domain-like"/>
    <property type="match status" value="1"/>
</dbReference>
<dbReference type="GO" id="GO:0019853">
    <property type="term" value="P:L-ascorbic acid biosynthetic process"/>
    <property type="evidence" value="ECO:0007669"/>
    <property type="project" value="UniProtKB-UniPathway"/>
</dbReference>
<dbReference type="InterPro" id="IPR016169">
    <property type="entry name" value="FAD-bd_PCMH_sub2"/>
</dbReference>
<sequence>MTWKNWARTQSAEPREVHAPVTVEDVRRAVERVRDRGGTIRPVGSGHSFSGAARPDDAQLTTDGLAGLLRVDEERGRATFLAGTRIHEVPALLAPTGLAMDCLGDIDTQTLAGAISTGTHGTGLRHASIGATVVAATLVTGRGELLRVSETERPELLPAVRLGLGALGVLVDVTLQCVPAFALEAVETTAPLDAVLDDWMGLNERTDHFELYWFAATRVAATKSNTRVTGPLRPRSPVARFLDERVLTVGGHRALLGAAALVPALAPAVNELSARAMPRGTFTEPSHDVFTAPRAVRFRELEYGLPVEAVPEALGEIDRALRRADLVLTFPFEARTSAPDDAHLSTAHGRDTGYIAAHRWWREDPRPLFSLVEPILLAHDGRPHWGKLHSLRAAELAERFPGFADFAAARDELDPDRTFSSSWTRRVLGD</sequence>
<name>A0A3N2AP63_9MICO</name>
<evidence type="ECO:0000313" key="8">
    <source>
        <dbReference type="Proteomes" id="UP000275456"/>
    </source>
</evidence>
<proteinExistence type="inferred from homology"/>
<dbReference type="InterPro" id="IPR016166">
    <property type="entry name" value="FAD-bd_PCMH"/>
</dbReference>
<accession>A0A3N2AP63</accession>
<dbReference type="InterPro" id="IPR016167">
    <property type="entry name" value="FAD-bd_PCMH_sub1"/>
</dbReference>
<dbReference type="AlphaFoldDB" id="A0A3N2AP63"/>
<dbReference type="GO" id="GO:0016020">
    <property type="term" value="C:membrane"/>
    <property type="evidence" value="ECO:0007669"/>
    <property type="project" value="InterPro"/>
</dbReference>
<dbReference type="EMBL" id="RKHJ01000001">
    <property type="protein sequence ID" value="ROR64840.1"/>
    <property type="molecule type" value="Genomic_DNA"/>
</dbReference>
<dbReference type="Pfam" id="PF04030">
    <property type="entry name" value="ALO"/>
    <property type="match status" value="1"/>
</dbReference>
<dbReference type="RefSeq" id="WP_245989690.1">
    <property type="nucleotide sequence ID" value="NZ_RKHJ01000001.1"/>
</dbReference>
<dbReference type="PANTHER" id="PTHR43762:SF1">
    <property type="entry name" value="D-ARABINONO-1,4-LACTONE OXIDASE"/>
    <property type="match status" value="1"/>
</dbReference>
<gene>
    <name evidence="7" type="ORF">EDD26_0191</name>
</gene>
<evidence type="ECO:0000256" key="3">
    <source>
        <dbReference type="ARBA" id="ARBA00022644"/>
    </source>
</evidence>
<dbReference type="InterPro" id="IPR006093">
    <property type="entry name" value="Oxy_OxRdtase_FAD_BS"/>
</dbReference>
<evidence type="ECO:0000313" key="7">
    <source>
        <dbReference type="EMBL" id="ROR64840.1"/>
    </source>
</evidence>
<dbReference type="InterPro" id="IPR010031">
    <property type="entry name" value="FAD_lactone_oxidase-like"/>
</dbReference>
<dbReference type="Gene3D" id="1.10.45.10">
    <property type="entry name" value="Vanillyl-alcohol Oxidase, Chain A, domain 4"/>
    <property type="match status" value="1"/>
</dbReference>
<evidence type="ECO:0000256" key="5">
    <source>
        <dbReference type="SAM" id="MobiDB-lite"/>
    </source>
</evidence>
<evidence type="ECO:0000256" key="4">
    <source>
        <dbReference type="ARBA" id="ARBA00023002"/>
    </source>
</evidence>
<evidence type="ECO:0000256" key="2">
    <source>
        <dbReference type="ARBA" id="ARBA00005466"/>
    </source>
</evidence>
<comment type="similarity">
    <text evidence="2">Belongs to the oxygen-dependent FAD-linked oxidoreductase family.</text>
</comment>
<dbReference type="GO" id="GO:0003885">
    <property type="term" value="F:D-arabinono-1,4-lactone oxidase activity"/>
    <property type="evidence" value="ECO:0007669"/>
    <property type="project" value="InterPro"/>
</dbReference>
<dbReference type="Proteomes" id="UP000275456">
    <property type="component" value="Unassembled WGS sequence"/>
</dbReference>
<evidence type="ECO:0000256" key="1">
    <source>
        <dbReference type="ARBA" id="ARBA00005147"/>
    </source>
</evidence>
<keyword evidence="4" id="KW-0560">Oxidoreductase</keyword>